<evidence type="ECO:0000313" key="6">
    <source>
        <dbReference type="Proteomes" id="UP001152173"/>
    </source>
</evidence>
<evidence type="ECO:0000259" key="4">
    <source>
        <dbReference type="Pfam" id="PF10502"/>
    </source>
</evidence>
<comment type="caution">
    <text evidence="5">The sequence shown here is derived from an EMBL/GenBank/DDBJ whole genome shotgun (WGS) entry which is preliminary data.</text>
</comment>
<evidence type="ECO:0000256" key="3">
    <source>
        <dbReference type="RuleBase" id="RU362042"/>
    </source>
</evidence>
<proteinExistence type="inferred from homology"/>
<dbReference type="AlphaFoldDB" id="A0A9X3LJL8"/>
<dbReference type="InterPro" id="IPR036286">
    <property type="entry name" value="LexA/Signal_pep-like_sf"/>
</dbReference>
<evidence type="ECO:0000256" key="2">
    <source>
        <dbReference type="ARBA" id="ARBA00009370"/>
    </source>
</evidence>
<dbReference type="Proteomes" id="UP001152173">
    <property type="component" value="Unassembled WGS sequence"/>
</dbReference>
<dbReference type="GO" id="GO:0005886">
    <property type="term" value="C:plasma membrane"/>
    <property type="evidence" value="ECO:0007669"/>
    <property type="project" value="UniProtKB-SubCell"/>
</dbReference>
<dbReference type="GO" id="GO:0004252">
    <property type="term" value="F:serine-type endopeptidase activity"/>
    <property type="evidence" value="ECO:0007669"/>
    <property type="project" value="InterPro"/>
</dbReference>
<comment type="similarity">
    <text evidence="2 3">Belongs to the peptidase S26 family.</text>
</comment>
<sequence>MILVLLSLLLVGCTPETETMTDEKTSPEIKMVTPDEKHLLVDWGSDSMDRGNHDYNSITHSKLVVSPNYESLERGDVVFYKMVESEMNKNSMIPEDYLGRVVGLPGETVKIMHGHVYINNNRLDTFYGEATRTGLTEEEYFENNDLSGVVDVESVKRYFKTEMNPIQVKEGTVFVLVDQWWRGTDSKDFGLLPVERIQGTVLGYSK</sequence>
<dbReference type="PANTHER" id="PTHR43390:SF1">
    <property type="entry name" value="CHLOROPLAST PROCESSING PEPTIDASE"/>
    <property type="match status" value="1"/>
</dbReference>
<dbReference type="InterPro" id="IPR000223">
    <property type="entry name" value="Pept_S26A_signal_pept_1"/>
</dbReference>
<dbReference type="Gene3D" id="2.10.109.10">
    <property type="entry name" value="Umud Fragment, subunit A"/>
    <property type="match status" value="1"/>
</dbReference>
<dbReference type="RefSeq" id="WP_269927109.1">
    <property type="nucleotide sequence ID" value="NZ_JAMKBJ010000011.1"/>
</dbReference>
<gene>
    <name evidence="5" type="primary">lepB</name>
    <name evidence="5" type="ORF">M9R32_12580</name>
</gene>
<dbReference type="NCBIfam" id="TIGR02227">
    <property type="entry name" value="sigpep_I_bact"/>
    <property type="match status" value="1"/>
</dbReference>
<comment type="catalytic activity">
    <reaction evidence="3">
        <text>Cleavage of hydrophobic, N-terminal signal or leader sequences from secreted and periplasmic proteins.</text>
        <dbReference type="EC" id="3.4.21.89"/>
    </reaction>
</comment>
<keyword evidence="6" id="KW-1185">Reference proteome</keyword>
<dbReference type="SUPFAM" id="SSF51306">
    <property type="entry name" value="LexA/Signal peptidase"/>
    <property type="match status" value="1"/>
</dbReference>
<evidence type="ECO:0000256" key="1">
    <source>
        <dbReference type="ARBA" id="ARBA00004401"/>
    </source>
</evidence>
<dbReference type="GO" id="GO:0009003">
    <property type="term" value="F:signal peptidase activity"/>
    <property type="evidence" value="ECO:0007669"/>
    <property type="project" value="UniProtKB-EC"/>
</dbReference>
<keyword evidence="3 5" id="KW-0378">Hydrolase</keyword>
<dbReference type="Pfam" id="PF10502">
    <property type="entry name" value="Peptidase_S26"/>
    <property type="match status" value="1"/>
</dbReference>
<name>A0A9X3LJL8_9BACL</name>
<evidence type="ECO:0000313" key="5">
    <source>
        <dbReference type="EMBL" id="MCZ8538024.1"/>
    </source>
</evidence>
<dbReference type="EMBL" id="JAMKBJ010000011">
    <property type="protein sequence ID" value="MCZ8538024.1"/>
    <property type="molecule type" value="Genomic_DNA"/>
</dbReference>
<feature type="domain" description="Peptidase S26" evidence="4">
    <location>
        <begin position="45"/>
        <end position="201"/>
    </location>
</feature>
<keyword evidence="3" id="KW-0645">Protease</keyword>
<protein>
    <recommendedName>
        <fullName evidence="3">Signal peptidase I</fullName>
        <ecNumber evidence="3">3.4.21.89</ecNumber>
    </recommendedName>
</protein>
<comment type="subcellular location">
    <subcellularLocation>
        <location evidence="1">Cell membrane</location>
        <topology evidence="1">Single-pass type II membrane protein</topology>
    </subcellularLocation>
    <subcellularLocation>
        <location evidence="3">Membrane</location>
        <topology evidence="3">Single-pass type II membrane protein</topology>
    </subcellularLocation>
</comment>
<dbReference type="PANTHER" id="PTHR43390">
    <property type="entry name" value="SIGNAL PEPTIDASE I"/>
    <property type="match status" value="1"/>
</dbReference>
<dbReference type="InterPro" id="IPR019533">
    <property type="entry name" value="Peptidase_S26"/>
</dbReference>
<dbReference type="PRINTS" id="PR00727">
    <property type="entry name" value="LEADERPTASE"/>
</dbReference>
<dbReference type="EC" id="3.4.21.89" evidence="3"/>
<organism evidence="5 6">
    <name type="scientific">Paenisporosarcina quisquiliarum</name>
    <dbReference type="NCBI Taxonomy" id="365346"/>
    <lineage>
        <taxon>Bacteria</taxon>
        <taxon>Bacillati</taxon>
        <taxon>Bacillota</taxon>
        <taxon>Bacilli</taxon>
        <taxon>Bacillales</taxon>
        <taxon>Caryophanaceae</taxon>
        <taxon>Paenisporosarcina</taxon>
    </lineage>
</organism>
<accession>A0A9X3LJL8</accession>
<reference evidence="5" key="1">
    <citation type="submission" date="2022-05" db="EMBL/GenBank/DDBJ databases">
        <authorList>
            <person name="Colautti A."/>
            <person name="Iacumin L."/>
        </authorList>
    </citation>
    <scope>NUCLEOTIDE SEQUENCE</scope>
    <source>
        <strain evidence="5">SK 55</strain>
    </source>
</reference>
<dbReference type="GO" id="GO:0006465">
    <property type="term" value="P:signal peptide processing"/>
    <property type="evidence" value="ECO:0007669"/>
    <property type="project" value="InterPro"/>
</dbReference>